<evidence type="ECO:0000259" key="13">
    <source>
        <dbReference type="Pfam" id="PF01435"/>
    </source>
</evidence>
<gene>
    <name evidence="14" type="ORF">J5Y10_16160</name>
</gene>
<dbReference type="PANTHER" id="PTHR43221:SF1">
    <property type="entry name" value="PROTEASE HTPX"/>
    <property type="match status" value="1"/>
</dbReference>
<feature type="transmembrane region" description="Helical" evidence="12">
    <location>
        <begin position="138"/>
        <end position="158"/>
    </location>
</feature>
<dbReference type="CDD" id="cd07328">
    <property type="entry name" value="M48_Ste24p_like"/>
    <property type="match status" value="1"/>
</dbReference>
<keyword evidence="6" id="KW-0479">Metal-binding</keyword>
<dbReference type="GO" id="GO:0006508">
    <property type="term" value="P:proteolysis"/>
    <property type="evidence" value="ECO:0007669"/>
    <property type="project" value="UniProtKB-KW"/>
</dbReference>
<comment type="cofactor">
    <cofactor evidence="1">
        <name>Zn(2+)</name>
        <dbReference type="ChEBI" id="CHEBI:29105"/>
    </cofactor>
</comment>
<dbReference type="EC" id="3.4.24.-" evidence="14"/>
<dbReference type="EMBL" id="JAGIZA010000010">
    <property type="protein sequence ID" value="MBP0494323.1"/>
    <property type="molecule type" value="Genomic_DNA"/>
</dbReference>
<keyword evidence="4" id="KW-0645">Protease</keyword>
<dbReference type="GO" id="GO:0004222">
    <property type="term" value="F:metalloendopeptidase activity"/>
    <property type="evidence" value="ECO:0007669"/>
    <property type="project" value="InterPro"/>
</dbReference>
<evidence type="ECO:0000256" key="7">
    <source>
        <dbReference type="ARBA" id="ARBA00022801"/>
    </source>
</evidence>
<dbReference type="GO" id="GO:0005886">
    <property type="term" value="C:plasma membrane"/>
    <property type="evidence" value="ECO:0007669"/>
    <property type="project" value="UniProtKB-SubCell"/>
</dbReference>
<evidence type="ECO:0000256" key="3">
    <source>
        <dbReference type="ARBA" id="ARBA00022475"/>
    </source>
</evidence>
<dbReference type="RefSeq" id="WP_209375079.1">
    <property type="nucleotide sequence ID" value="NZ_JAGIZA010000010.1"/>
</dbReference>
<accession>A0A940S8M0</accession>
<dbReference type="Proteomes" id="UP000677537">
    <property type="component" value="Unassembled WGS sequence"/>
</dbReference>
<evidence type="ECO:0000256" key="11">
    <source>
        <dbReference type="ARBA" id="ARBA00023136"/>
    </source>
</evidence>
<feature type="domain" description="Peptidase M48" evidence="13">
    <location>
        <begin position="284"/>
        <end position="456"/>
    </location>
</feature>
<keyword evidence="5 12" id="KW-0812">Transmembrane</keyword>
<keyword evidence="8" id="KW-0862">Zinc</keyword>
<organism evidence="14 15">
    <name type="scientific">Roseomonas indoligenes</name>
    <dbReference type="NCBI Taxonomy" id="2820811"/>
    <lineage>
        <taxon>Bacteria</taxon>
        <taxon>Pseudomonadati</taxon>
        <taxon>Pseudomonadota</taxon>
        <taxon>Alphaproteobacteria</taxon>
        <taxon>Acetobacterales</taxon>
        <taxon>Roseomonadaceae</taxon>
        <taxon>Roseomonas</taxon>
    </lineage>
</organism>
<protein>
    <submittedName>
        <fullName evidence="14">M48 family metalloprotease</fullName>
        <ecNumber evidence="14">3.4.24.-</ecNumber>
    </submittedName>
</protein>
<dbReference type="AlphaFoldDB" id="A0A940S8M0"/>
<keyword evidence="11 12" id="KW-0472">Membrane</keyword>
<feature type="transmembrane region" description="Helical" evidence="12">
    <location>
        <begin position="178"/>
        <end position="198"/>
    </location>
</feature>
<keyword evidence="3" id="KW-1003">Cell membrane</keyword>
<keyword evidence="15" id="KW-1185">Reference proteome</keyword>
<evidence type="ECO:0000256" key="9">
    <source>
        <dbReference type="ARBA" id="ARBA00022989"/>
    </source>
</evidence>
<reference evidence="14" key="1">
    <citation type="submission" date="2021-03" db="EMBL/GenBank/DDBJ databases">
        <authorList>
            <person name="So Y."/>
        </authorList>
    </citation>
    <scope>NUCLEOTIDE SEQUENCE</scope>
    <source>
        <strain evidence="14">SG15</strain>
    </source>
</reference>
<dbReference type="GO" id="GO:0046872">
    <property type="term" value="F:metal ion binding"/>
    <property type="evidence" value="ECO:0007669"/>
    <property type="project" value="UniProtKB-KW"/>
</dbReference>
<evidence type="ECO:0000256" key="12">
    <source>
        <dbReference type="SAM" id="Phobius"/>
    </source>
</evidence>
<dbReference type="InterPro" id="IPR050083">
    <property type="entry name" value="HtpX_protease"/>
</dbReference>
<feature type="transmembrane region" description="Helical" evidence="12">
    <location>
        <begin position="567"/>
        <end position="587"/>
    </location>
</feature>
<dbReference type="PANTHER" id="PTHR43221">
    <property type="entry name" value="PROTEASE HTPX"/>
    <property type="match status" value="1"/>
</dbReference>
<evidence type="ECO:0000256" key="1">
    <source>
        <dbReference type="ARBA" id="ARBA00001947"/>
    </source>
</evidence>
<evidence type="ECO:0000256" key="2">
    <source>
        <dbReference type="ARBA" id="ARBA00004651"/>
    </source>
</evidence>
<keyword evidence="10 14" id="KW-0482">Metalloprotease</keyword>
<keyword evidence="9 12" id="KW-1133">Transmembrane helix</keyword>
<evidence type="ECO:0000256" key="6">
    <source>
        <dbReference type="ARBA" id="ARBA00022723"/>
    </source>
</evidence>
<evidence type="ECO:0000313" key="14">
    <source>
        <dbReference type="EMBL" id="MBP0494323.1"/>
    </source>
</evidence>
<proteinExistence type="predicted"/>
<evidence type="ECO:0000313" key="15">
    <source>
        <dbReference type="Proteomes" id="UP000677537"/>
    </source>
</evidence>
<sequence>MLLPLAVLGLGYWEAVRAEADGAAVELDRARAAKAVSVLESRPAPANGRLDMGMQFRRNGQTYVGPLALDQARDALGDAERAVTLSRIRAYLPPVVMLSGGLAAALSVIVLLAATLLGRAGRASREALLRGFSVIRRALPGVLGAQVVLVALAVVAFTGFEALGILEAGNLSSGEAKLLGILALVVGASLWVAGKAVMQLRRALDLFTPDPLPILGRPVTPEEAPGLWRLLDDLAGRLGALRPDNVVVGLTGGFFVSSGPKLLEPSNAALGGRTLYLPLPYLPLLREDEVATIIGHELAHFSGGDTEYSLRFVPIYAGVSRSLDAVVAAGADVNGSVSPLIRPALRLGVFVMDQFHHAVRYWSRLREFAADAAGAGVTSPDAAARALLRTSAVHPRIEAVLDAAAEAPAHAPLDLVDATFRLAAERGLDDSAKYLEEEQPHPTDTHPPTRQRIAALGREPDAALLAEASAAPPPEAMDRLGALFAAPEALCRAATEDFLAAVHSNLRARQDALKEAAAGVAPEAAVLGENTRGGGIFLLCFGAILLAAILFVMAVEVPGFGTQEKGIICGSAGVLALGFGIAGYLMLRRHDRPFLVLRPETMEIPGLDRPIAWADIADLDMTLDRGAIVTRILLPPEAPFPARLPGAGRRVKLDVKQRIVTLRSGLPRGLKAQGLAELIGRYRQADLARRLLAEETAGRNETARVTGV</sequence>
<keyword evidence="7 14" id="KW-0378">Hydrolase</keyword>
<dbReference type="Pfam" id="PF01435">
    <property type="entry name" value="Peptidase_M48"/>
    <property type="match status" value="1"/>
</dbReference>
<dbReference type="InterPro" id="IPR001915">
    <property type="entry name" value="Peptidase_M48"/>
</dbReference>
<feature type="transmembrane region" description="Helical" evidence="12">
    <location>
        <begin position="95"/>
        <end position="117"/>
    </location>
</feature>
<comment type="caution">
    <text evidence="14">The sequence shown here is derived from an EMBL/GenBank/DDBJ whole genome shotgun (WGS) entry which is preliminary data.</text>
</comment>
<evidence type="ECO:0000256" key="4">
    <source>
        <dbReference type="ARBA" id="ARBA00022670"/>
    </source>
</evidence>
<evidence type="ECO:0000256" key="8">
    <source>
        <dbReference type="ARBA" id="ARBA00022833"/>
    </source>
</evidence>
<name>A0A940S8M0_9PROT</name>
<feature type="transmembrane region" description="Helical" evidence="12">
    <location>
        <begin position="536"/>
        <end position="555"/>
    </location>
</feature>
<evidence type="ECO:0000256" key="10">
    <source>
        <dbReference type="ARBA" id="ARBA00023049"/>
    </source>
</evidence>
<evidence type="ECO:0000256" key="5">
    <source>
        <dbReference type="ARBA" id="ARBA00022692"/>
    </source>
</evidence>
<comment type="subcellular location">
    <subcellularLocation>
        <location evidence="2">Cell membrane</location>
        <topology evidence="2">Multi-pass membrane protein</topology>
    </subcellularLocation>
</comment>